<dbReference type="Proteomes" id="UP000266841">
    <property type="component" value="Unassembled WGS sequence"/>
</dbReference>
<evidence type="ECO:0000313" key="2">
    <source>
        <dbReference type="Proteomes" id="UP000266841"/>
    </source>
</evidence>
<protein>
    <submittedName>
        <fullName evidence="1">Uncharacterized protein</fullName>
    </submittedName>
</protein>
<dbReference type="AlphaFoldDB" id="K0TM00"/>
<evidence type="ECO:0000313" key="1">
    <source>
        <dbReference type="EMBL" id="EJK75746.1"/>
    </source>
</evidence>
<keyword evidence="2" id="KW-1185">Reference proteome</keyword>
<comment type="caution">
    <text evidence="1">The sequence shown here is derived from an EMBL/GenBank/DDBJ whole genome shotgun (WGS) entry which is preliminary data.</text>
</comment>
<proteinExistence type="predicted"/>
<gene>
    <name evidence="1" type="ORF">THAOC_02524</name>
</gene>
<reference evidence="1 2" key="1">
    <citation type="journal article" date="2012" name="Genome Biol.">
        <title>Genome and low-iron response of an oceanic diatom adapted to chronic iron limitation.</title>
        <authorList>
            <person name="Lommer M."/>
            <person name="Specht M."/>
            <person name="Roy A.S."/>
            <person name="Kraemer L."/>
            <person name="Andreson R."/>
            <person name="Gutowska M.A."/>
            <person name="Wolf J."/>
            <person name="Bergner S.V."/>
            <person name="Schilhabel M.B."/>
            <person name="Klostermeier U.C."/>
            <person name="Beiko R.G."/>
            <person name="Rosenstiel P."/>
            <person name="Hippler M."/>
            <person name="Laroche J."/>
        </authorList>
    </citation>
    <scope>NUCLEOTIDE SEQUENCE [LARGE SCALE GENOMIC DNA]</scope>
    <source>
        <strain evidence="1 2">CCMP1005</strain>
    </source>
</reference>
<dbReference type="EMBL" id="AGNL01002747">
    <property type="protein sequence ID" value="EJK75746.1"/>
    <property type="molecule type" value="Genomic_DNA"/>
</dbReference>
<sequence>MMNVTPNLATMIIMPCSRTSKTKRSSRTTWMQWTCWSSSTDYTSNDAGILQYITEIHWLEALAKPLDVSFPYGQGGHHCVPQNPGGGYYRELSKELEKWEDANVTSIRDDAKALHEDLEATAFLTEFSQENSILSTWNAAALQGKLGLCQKLSTYEVSLSQSLPALCPGRCPGVSRPSQQAGWRHARQTAPTLARRGPTRAATHTLWNSPSAHALHAL</sequence>
<accession>K0TM00</accession>
<name>K0TM00_THAOC</name>
<organism evidence="1 2">
    <name type="scientific">Thalassiosira oceanica</name>
    <name type="common">Marine diatom</name>
    <dbReference type="NCBI Taxonomy" id="159749"/>
    <lineage>
        <taxon>Eukaryota</taxon>
        <taxon>Sar</taxon>
        <taxon>Stramenopiles</taxon>
        <taxon>Ochrophyta</taxon>
        <taxon>Bacillariophyta</taxon>
        <taxon>Coscinodiscophyceae</taxon>
        <taxon>Thalassiosirophycidae</taxon>
        <taxon>Thalassiosirales</taxon>
        <taxon>Thalassiosiraceae</taxon>
        <taxon>Thalassiosira</taxon>
    </lineage>
</organism>